<proteinExistence type="predicted"/>
<dbReference type="EMBL" id="POUK01000001">
    <property type="protein sequence ID" value="PNF77967.1"/>
    <property type="molecule type" value="Genomic_DNA"/>
</dbReference>
<dbReference type="GO" id="GO:0006355">
    <property type="term" value="P:regulation of DNA-templated transcription"/>
    <property type="evidence" value="ECO:0007669"/>
    <property type="project" value="InterPro"/>
</dbReference>
<evidence type="ECO:0008006" key="4">
    <source>
        <dbReference type="Google" id="ProtNLM"/>
    </source>
</evidence>
<evidence type="ECO:0000313" key="2">
    <source>
        <dbReference type="EMBL" id="PNF77967.1"/>
    </source>
</evidence>
<protein>
    <recommendedName>
        <fullName evidence="4">Transcriptional regulator</fullName>
    </recommendedName>
</protein>
<sequence length="184" mass="21349">MHRGYRPPAAQPAPRARPRPAVLQPVRRPAARLPAARHPHHRPCRAVRLRHHQRHWRSGRPAGRQDHSGHHRNHPPAPRRTQRVTRRRGARGPRRGQRVTSTYQQLLRRYDRPCLPLDEVRAEYLPHINSMEYLLDEIRTGAIKLRYTRLHGTRKAPPVVYLQDLANWLDAQNPTHSAASTKAA</sequence>
<dbReference type="InterPro" id="IPR020518">
    <property type="entry name" value="Tscrpt_reg_PrtN"/>
</dbReference>
<feature type="compositionally biased region" description="Basic residues" evidence="1">
    <location>
        <begin position="35"/>
        <end position="58"/>
    </location>
</feature>
<gene>
    <name evidence="2" type="ORF">CXK95_01340</name>
</gene>
<organism evidence="2 3">
    <name type="scientific">Stutzerimonas degradans</name>
    <dbReference type="NCBI Taxonomy" id="2968968"/>
    <lineage>
        <taxon>Bacteria</taxon>
        <taxon>Pseudomonadati</taxon>
        <taxon>Pseudomonadota</taxon>
        <taxon>Gammaproteobacteria</taxon>
        <taxon>Pseudomonadales</taxon>
        <taxon>Pseudomonadaceae</taxon>
        <taxon>Stutzerimonas</taxon>
    </lineage>
</organism>
<evidence type="ECO:0000256" key="1">
    <source>
        <dbReference type="SAM" id="MobiDB-lite"/>
    </source>
</evidence>
<comment type="caution">
    <text evidence="2">The sequence shown here is derived from an EMBL/GenBank/DDBJ whole genome shotgun (WGS) entry which is preliminary data.</text>
</comment>
<keyword evidence="3" id="KW-1185">Reference proteome</keyword>
<dbReference type="AlphaFoldDB" id="A0A8E2U2N5"/>
<feature type="compositionally biased region" description="Low complexity" evidence="1">
    <location>
        <begin position="1"/>
        <end position="34"/>
    </location>
</feature>
<dbReference type="Proteomes" id="UP000235881">
    <property type="component" value="Unassembled WGS sequence"/>
</dbReference>
<reference evidence="2 3" key="1">
    <citation type="submission" date="2018-01" db="EMBL/GenBank/DDBJ databases">
        <title>Denitrification phenotypes of diverse strains of Pseudomonas stutzeri.</title>
        <authorList>
            <person name="Milligan D.A."/>
            <person name="Bergaust L."/>
            <person name="Bakken L.R."/>
            <person name="Frostegard A."/>
        </authorList>
    </citation>
    <scope>NUCLEOTIDE SEQUENCE [LARGE SCALE GENOMIC DNA]</scope>
    <source>
        <strain evidence="2 3">DSM 50238</strain>
    </source>
</reference>
<feature type="compositionally biased region" description="Basic residues" evidence="1">
    <location>
        <begin position="80"/>
        <end position="97"/>
    </location>
</feature>
<evidence type="ECO:0000313" key="3">
    <source>
        <dbReference type="Proteomes" id="UP000235881"/>
    </source>
</evidence>
<name>A0A8E2U2N5_9GAMM</name>
<accession>A0A8E2U2N5</accession>
<dbReference type="Pfam" id="PF11112">
    <property type="entry name" value="PyocinActivator"/>
    <property type="match status" value="1"/>
</dbReference>
<feature type="region of interest" description="Disordered" evidence="1">
    <location>
        <begin position="1"/>
        <end position="99"/>
    </location>
</feature>